<reference evidence="2" key="1">
    <citation type="submission" date="2016-03" db="EMBL/GenBank/DDBJ databases">
        <authorList>
            <person name="Ploux O."/>
        </authorList>
    </citation>
    <scope>NUCLEOTIDE SEQUENCE [LARGE SCALE GENOMIC DNA]</scope>
    <source>
        <strain evidence="2">UK7</strain>
    </source>
</reference>
<name>A0A1E1LKD5_9HELO</name>
<evidence type="ECO:0000313" key="2">
    <source>
        <dbReference type="Proteomes" id="UP000178129"/>
    </source>
</evidence>
<protein>
    <submittedName>
        <fullName evidence="1">Uncharacterized protein</fullName>
    </submittedName>
</protein>
<dbReference type="InParanoid" id="A0A1E1LKD5"/>
<accession>A0A1E1LKD5</accession>
<dbReference type="Proteomes" id="UP000178129">
    <property type="component" value="Unassembled WGS sequence"/>
</dbReference>
<sequence>MSPSRRKLFRIYELRMLCQAQILPHVALLELCGTTSRPVTSREAILLKLEVVKGPRSPRARASPA</sequence>
<dbReference type="EMBL" id="FJUW01000060">
    <property type="protein sequence ID" value="CZT10961.1"/>
    <property type="molecule type" value="Genomic_DNA"/>
</dbReference>
<keyword evidence="2" id="KW-1185">Reference proteome</keyword>
<proteinExistence type="predicted"/>
<comment type="caution">
    <text evidence="1">The sequence shown here is derived from an EMBL/GenBank/DDBJ whole genome shotgun (WGS) entry which is preliminary data.</text>
</comment>
<organism evidence="1 2">
    <name type="scientific">Rhynchosporium graminicola</name>
    <dbReference type="NCBI Taxonomy" id="2792576"/>
    <lineage>
        <taxon>Eukaryota</taxon>
        <taxon>Fungi</taxon>
        <taxon>Dikarya</taxon>
        <taxon>Ascomycota</taxon>
        <taxon>Pezizomycotina</taxon>
        <taxon>Leotiomycetes</taxon>
        <taxon>Helotiales</taxon>
        <taxon>Ploettnerulaceae</taxon>
        <taxon>Rhynchosporium</taxon>
    </lineage>
</organism>
<evidence type="ECO:0000313" key="1">
    <source>
        <dbReference type="EMBL" id="CZT10961.1"/>
    </source>
</evidence>
<dbReference type="AlphaFoldDB" id="A0A1E1LKD5"/>
<gene>
    <name evidence="1" type="ORF">RCO7_15103</name>
</gene>